<protein>
    <submittedName>
        <fullName evidence="1">Uncharacterized protein</fullName>
    </submittedName>
</protein>
<organism evidence="1 2">
    <name type="scientific">Frondihabitans peucedani</name>
    <dbReference type="NCBI Taxonomy" id="598626"/>
    <lineage>
        <taxon>Bacteria</taxon>
        <taxon>Bacillati</taxon>
        <taxon>Actinomycetota</taxon>
        <taxon>Actinomycetes</taxon>
        <taxon>Micrococcales</taxon>
        <taxon>Microbacteriaceae</taxon>
        <taxon>Frondihabitans</taxon>
    </lineage>
</organism>
<comment type="caution">
    <text evidence="1">The sequence shown here is derived from an EMBL/GenBank/DDBJ whole genome shotgun (WGS) entry which is preliminary data.</text>
</comment>
<evidence type="ECO:0000313" key="2">
    <source>
        <dbReference type="Proteomes" id="UP001501594"/>
    </source>
</evidence>
<evidence type="ECO:0000313" key="1">
    <source>
        <dbReference type="EMBL" id="GAA4265156.1"/>
    </source>
</evidence>
<accession>A0ABP8DYV5</accession>
<sequence>MGFRFREAGPKHVDVIYGGGGPTNDVPEAYLEESKALGDRLKEPDWLKWWSQFEVSTVIGDVNYSATRPGVTVRFVGVELRISISRPQSTIPRSDEARSLARQDLQAALDRIQKKRQSTGYPPIGS</sequence>
<name>A0ABP8DYV5_9MICO</name>
<keyword evidence="2" id="KW-1185">Reference proteome</keyword>
<reference evidence="2" key="1">
    <citation type="journal article" date="2019" name="Int. J. Syst. Evol. Microbiol.">
        <title>The Global Catalogue of Microorganisms (GCM) 10K type strain sequencing project: providing services to taxonomists for standard genome sequencing and annotation.</title>
        <authorList>
            <consortium name="The Broad Institute Genomics Platform"/>
            <consortium name="The Broad Institute Genome Sequencing Center for Infectious Disease"/>
            <person name="Wu L."/>
            <person name="Ma J."/>
        </authorList>
    </citation>
    <scope>NUCLEOTIDE SEQUENCE [LARGE SCALE GENOMIC DNA]</scope>
    <source>
        <strain evidence="2">JCM 17442</strain>
    </source>
</reference>
<dbReference type="Proteomes" id="UP001501594">
    <property type="component" value="Unassembled WGS sequence"/>
</dbReference>
<gene>
    <name evidence="1" type="ORF">GCM10022256_07680</name>
</gene>
<dbReference type="EMBL" id="BAABAU010000001">
    <property type="protein sequence ID" value="GAA4265156.1"/>
    <property type="molecule type" value="Genomic_DNA"/>
</dbReference>
<proteinExistence type="predicted"/>